<proteinExistence type="predicted"/>
<sequence>MAKNMPRKRRCKTCKFWEEFEPESLFGLCRRYPPSLRPRDKDEGCESDWQSISVYYDWCGEYANR</sequence>
<dbReference type="EMBL" id="LAZR01001171">
    <property type="protein sequence ID" value="KKN49385.1"/>
    <property type="molecule type" value="Genomic_DNA"/>
</dbReference>
<name>A0A0F9QYM6_9ZZZZ</name>
<comment type="caution">
    <text evidence="1">The sequence shown here is derived from an EMBL/GenBank/DDBJ whole genome shotgun (WGS) entry which is preliminary data.</text>
</comment>
<protein>
    <submittedName>
        <fullName evidence="1">Uncharacterized protein</fullName>
    </submittedName>
</protein>
<gene>
    <name evidence="1" type="ORF">LCGC14_0643610</name>
</gene>
<organism evidence="1">
    <name type="scientific">marine sediment metagenome</name>
    <dbReference type="NCBI Taxonomy" id="412755"/>
    <lineage>
        <taxon>unclassified sequences</taxon>
        <taxon>metagenomes</taxon>
        <taxon>ecological metagenomes</taxon>
    </lineage>
</organism>
<accession>A0A0F9QYM6</accession>
<dbReference type="AlphaFoldDB" id="A0A0F9QYM6"/>
<evidence type="ECO:0000313" key="1">
    <source>
        <dbReference type="EMBL" id="KKN49385.1"/>
    </source>
</evidence>
<reference evidence="1" key="1">
    <citation type="journal article" date="2015" name="Nature">
        <title>Complex archaea that bridge the gap between prokaryotes and eukaryotes.</title>
        <authorList>
            <person name="Spang A."/>
            <person name="Saw J.H."/>
            <person name="Jorgensen S.L."/>
            <person name="Zaremba-Niedzwiedzka K."/>
            <person name="Martijn J."/>
            <person name="Lind A.E."/>
            <person name="van Eijk R."/>
            <person name="Schleper C."/>
            <person name="Guy L."/>
            <person name="Ettema T.J."/>
        </authorList>
    </citation>
    <scope>NUCLEOTIDE SEQUENCE</scope>
</reference>